<dbReference type="InterPro" id="IPR029060">
    <property type="entry name" value="PIN-like_dom_sf"/>
</dbReference>
<gene>
    <name evidence="1" type="ORF">GACE_1103</name>
</gene>
<dbReference type="EMBL" id="CP009552">
    <property type="protein sequence ID" value="AIY90147.1"/>
    <property type="molecule type" value="Genomic_DNA"/>
</dbReference>
<name>A0A0A7GGS3_GEOAI</name>
<accession>A0A0A7GGS3</accession>
<proteinExistence type="predicted"/>
<sequence>MVSHFENPAQDHALEFLKEVLLWKRKCLIPLTAFLGAYHILTNYLKVERASAYKALKKTLETKSPAFYADLDVEAVIESLTNAMGYRIESWDGYVVAIARTHSASIVYTLDKQMRKRVKDLHVINPIPEDVFEKYNEWLRKNLGQ</sequence>
<dbReference type="KEGG" id="gac:GACE_1103"/>
<dbReference type="AlphaFoldDB" id="A0A0A7GGS3"/>
<dbReference type="eggNOG" id="arCOG09059">
    <property type="taxonomic scope" value="Archaea"/>
</dbReference>
<protein>
    <recommendedName>
        <fullName evidence="3">PIN domain-containing protein</fullName>
    </recommendedName>
</protein>
<organism evidence="1 2">
    <name type="scientific">Geoglobus acetivorans</name>
    <dbReference type="NCBI Taxonomy" id="565033"/>
    <lineage>
        <taxon>Archaea</taxon>
        <taxon>Methanobacteriati</taxon>
        <taxon>Methanobacteriota</taxon>
        <taxon>Archaeoglobi</taxon>
        <taxon>Archaeoglobales</taxon>
        <taxon>Archaeoglobaceae</taxon>
        <taxon>Geoglobus</taxon>
    </lineage>
</organism>
<evidence type="ECO:0008006" key="3">
    <source>
        <dbReference type="Google" id="ProtNLM"/>
    </source>
</evidence>
<reference evidence="1 2" key="1">
    <citation type="journal article" date="2015" name="Appl. Environ. Microbiol.">
        <title>The Geoglobus acetivorans genome: Fe(III) reduction, acetate utilization, autotrophic growth, and degradation of aromatic compounds in a hyperthermophilic archaeon.</title>
        <authorList>
            <person name="Mardanov A.V."/>
            <person name="Slododkina G.B."/>
            <person name="Slobodkin A.I."/>
            <person name="Beletsky A.V."/>
            <person name="Gavrilov S.N."/>
            <person name="Kublanov I.V."/>
            <person name="Bonch-Osmolovskaya E.A."/>
            <person name="Skryabin K.G."/>
            <person name="Ravin N.V."/>
        </authorList>
    </citation>
    <scope>NUCLEOTIDE SEQUENCE [LARGE SCALE GENOMIC DNA]</scope>
    <source>
        <strain evidence="1 2">SBH6</strain>
    </source>
</reference>
<dbReference type="SUPFAM" id="SSF88723">
    <property type="entry name" value="PIN domain-like"/>
    <property type="match status" value="1"/>
</dbReference>
<dbReference type="Proteomes" id="UP000030624">
    <property type="component" value="Chromosome"/>
</dbReference>
<evidence type="ECO:0000313" key="2">
    <source>
        <dbReference type="Proteomes" id="UP000030624"/>
    </source>
</evidence>
<dbReference type="HOGENOM" id="CLU_1598951_0_0_2"/>
<evidence type="ECO:0000313" key="1">
    <source>
        <dbReference type="EMBL" id="AIY90147.1"/>
    </source>
</evidence>